<gene>
    <name evidence="1" type="ORF">OVS_04365</name>
</gene>
<proteinExistence type="predicted"/>
<dbReference type="RefSeq" id="WP_024071629.1">
    <property type="nucleotide sequence ID" value="NC_023062.1"/>
</dbReference>
<evidence type="ECO:0000313" key="1">
    <source>
        <dbReference type="EMBL" id="AHC40600.1"/>
    </source>
</evidence>
<keyword evidence="2" id="KW-1185">Reference proteome</keyword>
<dbReference type="EMBL" id="CP006935">
    <property type="protein sequence ID" value="AHC40600.1"/>
    <property type="molecule type" value="Genomic_DNA"/>
</dbReference>
<accession>A0ABM5P2H4</accession>
<evidence type="ECO:0000313" key="2">
    <source>
        <dbReference type="Proteomes" id="UP000018745"/>
    </source>
</evidence>
<reference evidence="1 2" key="1">
    <citation type="journal article" date="2014" name="Genome Announc.">
        <title>Complete Genome Sequence of Mycoplasma ovis Strain Michigan, a Hemoplasma of Sheep with Two Distinct 16S rRNA Genes.</title>
        <authorList>
            <person name="Deshuillers P.L."/>
            <person name="Santos A.P."/>
            <person name="do Nascimento N.C."/>
            <person name="Hampel J.A."/>
            <person name="Bergin I.L."/>
            <person name="Dyson M.C."/>
            <person name="Messick J.B."/>
        </authorList>
    </citation>
    <scope>NUCLEOTIDE SEQUENCE [LARGE SCALE GENOMIC DNA]</scope>
    <source>
        <strain evidence="1 2">Michigan</strain>
    </source>
</reference>
<organism evidence="1 2">
    <name type="scientific">Mycoplasma ovis str. Michigan</name>
    <dbReference type="NCBI Taxonomy" id="1415773"/>
    <lineage>
        <taxon>Bacteria</taxon>
        <taxon>Bacillati</taxon>
        <taxon>Mycoplasmatota</taxon>
        <taxon>Mollicutes</taxon>
        <taxon>Mycoplasmataceae</taxon>
        <taxon>Mycoplasma</taxon>
    </lineage>
</organism>
<sequence length="181" mass="20989">MVFISPKSVLLPLFLGGCGVAVTVPTTLKSSLKDCKKYIRVKQKCYKLFINKDEGEFLACVKKENTTQLNFIVRWTSKESRKTPLYAEVTKIKIEKPISEDRIKVEFPEWNRSLEQKNKNWVKFLGTQISNLEKLTSDDLKKSCKIERQDSEQTPKLTCGTYTQELLYSQEYPIPKILVEK</sequence>
<dbReference type="PROSITE" id="PS51257">
    <property type="entry name" value="PROKAR_LIPOPROTEIN"/>
    <property type="match status" value="1"/>
</dbReference>
<protein>
    <recommendedName>
        <fullName evidence="3">Lipoprotein</fullName>
    </recommendedName>
</protein>
<name>A0ABM5P2H4_9MOLU</name>
<dbReference type="Proteomes" id="UP000018745">
    <property type="component" value="Chromosome"/>
</dbReference>
<evidence type="ECO:0008006" key="3">
    <source>
        <dbReference type="Google" id="ProtNLM"/>
    </source>
</evidence>